<sequence length="521" mass="60148">MAITFSQFCPIANKQYKLITPAPNRGIVGTGNLGNEETHFVADYLYIGNSSQLPNPECLLNCNLLLFEDDKIGVEYYQVNSLNMIITKDMYSFEKMREHVRDVFDMQIRINDFAYKLLNMCQKGASAQELLNEGYTALGNPILYLDPSLCLVCHAGAESVSDEPIIEQTLANGYITPEFFDAVVEENEANTDTDFSELIVWEKDFLKHRLMAGRIVRNNHLKGYLKLFECNRPITFLDKQYLIILCQFVAITITETSGHFDINNSILEGFLTSLLEIRIANKAAIEERMKLFNIDLPDSMVIITVNYVQKMKNPDVLYLIKKRLQSYFNKHTIVIFQSHIVILLDAKDIEHTLSPANLTSLEKLLTEIKCIAGISLTFHSISDFYIHYKQSEACLDICKKLSLPNRIYKYDDLKLTHMFLEFDKTCSLQNLIHKDVKHLLELDKNKNSDLTQTLFCYVRHRQDITTASKEMHLHYNTMKYRINRIIEMTDIDFEDSTVMFQIIISEKILDLLSQLDAPKSE</sequence>
<dbReference type="EMBL" id="JBHTLM010000001">
    <property type="protein sequence ID" value="MFD1174822.1"/>
    <property type="molecule type" value="Genomic_DNA"/>
</dbReference>
<comment type="similarity">
    <text evidence="1">Belongs to the CdaR family.</text>
</comment>
<dbReference type="Proteomes" id="UP001597262">
    <property type="component" value="Unassembled WGS sequence"/>
</dbReference>
<keyword evidence="5" id="KW-1185">Reference proteome</keyword>
<evidence type="ECO:0000259" key="3">
    <source>
        <dbReference type="Pfam" id="PF17853"/>
    </source>
</evidence>
<dbReference type="InterPro" id="IPR025736">
    <property type="entry name" value="PucR_C-HTH_dom"/>
</dbReference>
<dbReference type="RefSeq" id="WP_379315584.1">
    <property type="nucleotide sequence ID" value="NZ_JBHTLM010000001.1"/>
</dbReference>
<dbReference type="Gene3D" id="1.10.10.2840">
    <property type="entry name" value="PucR C-terminal helix-turn-helix domain"/>
    <property type="match status" value="1"/>
</dbReference>
<dbReference type="PANTHER" id="PTHR33744:SF15">
    <property type="entry name" value="CARBOHYDRATE DIACID REGULATOR"/>
    <property type="match status" value="1"/>
</dbReference>
<dbReference type="Pfam" id="PF13556">
    <property type="entry name" value="HTH_30"/>
    <property type="match status" value="1"/>
</dbReference>
<comment type="caution">
    <text evidence="4">The sequence shown here is derived from an EMBL/GenBank/DDBJ whole genome shotgun (WGS) entry which is preliminary data.</text>
</comment>
<protein>
    <submittedName>
        <fullName evidence="4">PucR family transcriptional regulator</fullName>
    </submittedName>
</protein>
<accession>A0ABW3RRE9</accession>
<organism evidence="4 5">
    <name type="scientific">Paenibacillus puldeungensis</name>
    <dbReference type="NCBI Taxonomy" id="696536"/>
    <lineage>
        <taxon>Bacteria</taxon>
        <taxon>Bacillati</taxon>
        <taxon>Bacillota</taxon>
        <taxon>Bacilli</taxon>
        <taxon>Bacillales</taxon>
        <taxon>Paenibacillaceae</taxon>
        <taxon>Paenibacillus</taxon>
    </lineage>
</organism>
<evidence type="ECO:0000313" key="5">
    <source>
        <dbReference type="Proteomes" id="UP001597262"/>
    </source>
</evidence>
<feature type="domain" description="CdaR GGDEF-like" evidence="3">
    <location>
        <begin position="283"/>
        <end position="397"/>
    </location>
</feature>
<evidence type="ECO:0000256" key="1">
    <source>
        <dbReference type="ARBA" id="ARBA00006754"/>
    </source>
</evidence>
<proteinExistence type="inferred from homology"/>
<name>A0ABW3RRE9_9BACL</name>
<gene>
    <name evidence="4" type="ORF">ACFQ3W_00670</name>
</gene>
<evidence type="ECO:0000259" key="2">
    <source>
        <dbReference type="Pfam" id="PF13556"/>
    </source>
</evidence>
<feature type="domain" description="PucR C-terminal helix-turn-helix" evidence="2">
    <location>
        <begin position="450"/>
        <end position="502"/>
    </location>
</feature>
<dbReference type="InterPro" id="IPR042070">
    <property type="entry name" value="PucR_C-HTH_sf"/>
</dbReference>
<dbReference type="InterPro" id="IPR041522">
    <property type="entry name" value="CdaR_GGDEF"/>
</dbReference>
<dbReference type="InterPro" id="IPR051448">
    <property type="entry name" value="CdaR-like_regulators"/>
</dbReference>
<dbReference type="PANTHER" id="PTHR33744">
    <property type="entry name" value="CARBOHYDRATE DIACID REGULATOR"/>
    <property type="match status" value="1"/>
</dbReference>
<evidence type="ECO:0000313" key="4">
    <source>
        <dbReference type="EMBL" id="MFD1174822.1"/>
    </source>
</evidence>
<dbReference type="Pfam" id="PF17853">
    <property type="entry name" value="GGDEF_2"/>
    <property type="match status" value="1"/>
</dbReference>
<reference evidence="5" key="1">
    <citation type="journal article" date="2019" name="Int. J. Syst. Evol. Microbiol.">
        <title>The Global Catalogue of Microorganisms (GCM) 10K type strain sequencing project: providing services to taxonomists for standard genome sequencing and annotation.</title>
        <authorList>
            <consortium name="The Broad Institute Genomics Platform"/>
            <consortium name="The Broad Institute Genome Sequencing Center for Infectious Disease"/>
            <person name="Wu L."/>
            <person name="Ma J."/>
        </authorList>
    </citation>
    <scope>NUCLEOTIDE SEQUENCE [LARGE SCALE GENOMIC DNA]</scope>
    <source>
        <strain evidence="5">CCUG 59189</strain>
    </source>
</reference>